<protein>
    <submittedName>
        <fullName evidence="1">Peptidase</fullName>
    </submittedName>
</protein>
<comment type="caution">
    <text evidence="1">The sequence shown here is derived from an EMBL/GenBank/DDBJ whole genome shotgun (WGS) entry which is preliminary data.</text>
</comment>
<dbReference type="Proteomes" id="UP000036196">
    <property type="component" value="Unassembled WGS sequence"/>
</dbReference>
<dbReference type="PATRIC" id="fig|61647.13.peg.5195"/>
<organism evidence="1 2">
    <name type="scientific">Pluralibacter gergoviae</name>
    <name type="common">Enterobacter gergoviae</name>
    <dbReference type="NCBI Taxonomy" id="61647"/>
    <lineage>
        <taxon>Bacteria</taxon>
        <taxon>Pseudomonadati</taxon>
        <taxon>Pseudomonadota</taxon>
        <taxon>Gammaproteobacteria</taxon>
        <taxon>Enterobacterales</taxon>
        <taxon>Enterobacteriaceae</taxon>
        <taxon>Pluralibacter</taxon>
    </lineage>
</organism>
<gene>
    <name evidence="1" type="ORF">ABW06_09390</name>
</gene>
<reference evidence="1 2" key="1">
    <citation type="submission" date="2015-05" db="EMBL/GenBank/DDBJ databases">
        <title>Genome sequences of Pluralibacter gergoviae.</title>
        <authorList>
            <person name="Greninger A.L."/>
            <person name="Miller S."/>
        </authorList>
    </citation>
    <scope>NUCLEOTIDE SEQUENCE [LARGE SCALE GENOMIC DNA]</scope>
    <source>
        <strain evidence="1 2">JS81F13</strain>
    </source>
</reference>
<name>A0A0F0VZH1_PLUGE</name>
<dbReference type="EMBL" id="LDZF01000008">
    <property type="protein sequence ID" value="KMK14081.1"/>
    <property type="molecule type" value="Genomic_DNA"/>
</dbReference>
<accession>A0A0F0VZH1</accession>
<dbReference type="RefSeq" id="WP_045288093.1">
    <property type="nucleotide sequence ID" value="NZ_JZYL01000009.1"/>
</dbReference>
<dbReference type="InterPro" id="IPR018728">
    <property type="entry name" value="DUF2268"/>
</dbReference>
<dbReference type="AlphaFoldDB" id="A0A0F0VZH1"/>
<keyword evidence="2" id="KW-1185">Reference proteome</keyword>
<proteinExistence type="predicted"/>
<dbReference type="Pfam" id="PF10026">
    <property type="entry name" value="DUF2268"/>
    <property type="match status" value="1"/>
</dbReference>
<sequence>MPNINLHFLNAQNQLSAHREWLHRCLTETFARSDRLMPLPAVDVVVKAGAFVIPEKGHLGFCPEPGLITITVDPQSPAFCQNDAQSLERMFAHELHHAVRRAAVGYGATLGEVIVSEGLAGHFALEVFAGEPEPWERLSAEEDVTPWLPSLSELWDSRDYDHNAWFFGTGSLPRWLGYSAGFQLLSRYFAASPHQRASLLAGEGAEAFREFVFVR</sequence>
<evidence type="ECO:0000313" key="2">
    <source>
        <dbReference type="Proteomes" id="UP000036196"/>
    </source>
</evidence>
<evidence type="ECO:0000313" key="1">
    <source>
        <dbReference type="EMBL" id="KMK14081.1"/>
    </source>
</evidence>